<reference evidence="3" key="2">
    <citation type="submission" date="2019-11" db="UniProtKB">
        <authorList>
            <consortium name="WormBaseParasite"/>
        </authorList>
    </citation>
    <scope>IDENTIFICATION</scope>
    <source>
        <strain evidence="3">Puerto Rican</strain>
    </source>
</reference>
<keyword evidence="1" id="KW-0472">Membrane</keyword>
<keyword evidence="1" id="KW-0812">Transmembrane</keyword>
<keyword evidence="1" id="KW-1133">Transmembrane helix</keyword>
<dbReference type="WBParaSite" id="Smp_345380.1">
    <property type="protein sequence ID" value="Smp_345380.1"/>
    <property type="gene ID" value="Smp_345380"/>
</dbReference>
<protein>
    <submittedName>
        <fullName evidence="3">Glycoprotein</fullName>
    </submittedName>
</protein>
<dbReference type="InParanoid" id="A0A5K4FEQ3"/>
<proteinExistence type="predicted"/>
<dbReference type="AlphaFoldDB" id="A0A5K4FEQ3"/>
<keyword evidence="2" id="KW-1185">Reference proteome</keyword>
<accession>A0A5K4FEQ3</accession>
<evidence type="ECO:0000256" key="1">
    <source>
        <dbReference type="SAM" id="Phobius"/>
    </source>
</evidence>
<sequence length="419" mass="48680">MFHKLNWIISIWFLSILLLLCNCLLTYQLIDNIHFTMIHEKLIFSNQSINQFNRYYYIELIKINQLCPISFNNATYTIINEEETLIIKPKFQFFYYGLPYDTIEILMNGIISLSSEVNMLETDRIIRSYKGSTIDYGCNWMNMYQTEIIKAFNGIPIGSAIKTINNDEYLAIEWSYSGSNKENNIENHAQVVCVLYANGNISIYFKKVPDSLENKVDGLMLRAGKFTEKDDECMLSFVNVSLFKFYLFRFIYYEANGKYFTVIKIPPTVVKSGTLIEYSPLTFCNETNDIENIPGNMMHYMNTSMNITSDVVCEDIQNTECSVTGCNITKPINNSMEVSINQSTEQTTNNPVLPYTFSILSYEQQLLEASQKVDVDFIIRRFTISLLLPFLLIATVLCIAFPLFIYRRRSLKMNSWNFK</sequence>
<feature type="transmembrane region" description="Helical" evidence="1">
    <location>
        <begin position="386"/>
        <end position="406"/>
    </location>
</feature>
<organism evidence="2 3">
    <name type="scientific">Schistosoma mansoni</name>
    <name type="common">Blood fluke</name>
    <dbReference type="NCBI Taxonomy" id="6183"/>
    <lineage>
        <taxon>Eukaryota</taxon>
        <taxon>Metazoa</taxon>
        <taxon>Spiralia</taxon>
        <taxon>Lophotrochozoa</taxon>
        <taxon>Platyhelminthes</taxon>
        <taxon>Trematoda</taxon>
        <taxon>Digenea</taxon>
        <taxon>Strigeidida</taxon>
        <taxon>Schistosomatoidea</taxon>
        <taxon>Schistosomatidae</taxon>
        <taxon>Schistosoma</taxon>
    </lineage>
</organism>
<evidence type="ECO:0000313" key="3">
    <source>
        <dbReference type="WBParaSite" id="Smp_345380.1"/>
    </source>
</evidence>
<evidence type="ECO:0000313" key="2">
    <source>
        <dbReference type="Proteomes" id="UP000008854"/>
    </source>
</evidence>
<name>A0A5K4FEQ3_SCHMA</name>
<dbReference type="Proteomes" id="UP000008854">
    <property type="component" value="Unassembled WGS sequence"/>
</dbReference>
<reference evidence="2" key="1">
    <citation type="journal article" date="2012" name="PLoS Negl. Trop. Dis.">
        <title>A systematically improved high quality genome and transcriptome of the human blood fluke Schistosoma mansoni.</title>
        <authorList>
            <person name="Protasio A.V."/>
            <person name="Tsai I.J."/>
            <person name="Babbage A."/>
            <person name="Nichol S."/>
            <person name="Hunt M."/>
            <person name="Aslett M.A."/>
            <person name="De Silva N."/>
            <person name="Velarde G.S."/>
            <person name="Anderson T.J."/>
            <person name="Clark R.C."/>
            <person name="Davidson C."/>
            <person name="Dillon G.P."/>
            <person name="Holroyd N.E."/>
            <person name="LoVerde P.T."/>
            <person name="Lloyd C."/>
            <person name="McQuillan J."/>
            <person name="Oliveira G."/>
            <person name="Otto T.D."/>
            <person name="Parker-Manuel S.J."/>
            <person name="Quail M.A."/>
            <person name="Wilson R.A."/>
            <person name="Zerlotini A."/>
            <person name="Dunne D.W."/>
            <person name="Berriman M."/>
        </authorList>
    </citation>
    <scope>NUCLEOTIDE SEQUENCE [LARGE SCALE GENOMIC DNA]</scope>
    <source>
        <strain evidence="2">Puerto Rican</strain>
    </source>
</reference>